<dbReference type="DNASU" id="1118430"/>
<organism evidence="4 5">
    <name type="scientific">Clostridium acetobutylicum (strain ATCC 824 / DSM 792 / JCM 1419 / IAM 19013 / LMG 5710 / NBRC 13948 / NRRL B-527 / VKM B-1787 / 2291 / W)</name>
    <dbReference type="NCBI Taxonomy" id="272562"/>
    <lineage>
        <taxon>Bacteria</taxon>
        <taxon>Bacillati</taxon>
        <taxon>Bacillota</taxon>
        <taxon>Clostridia</taxon>
        <taxon>Eubacteriales</taxon>
        <taxon>Clostridiaceae</taxon>
        <taxon>Clostridium</taxon>
    </lineage>
</organism>
<dbReference type="PROSITE" id="PS51736">
    <property type="entry name" value="RECOMBINASES_3"/>
    <property type="match status" value="1"/>
</dbReference>
<dbReference type="PIR" id="A97177">
    <property type="entry name" value="A97177"/>
</dbReference>
<dbReference type="InterPro" id="IPR038109">
    <property type="entry name" value="DNA_bind_recomb_sf"/>
</dbReference>
<dbReference type="KEGG" id="cac:CA_C2247"/>
<dbReference type="InterPro" id="IPR036162">
    <property type="entry name" value="Resolvase-like_N_sf"/>
</dbReference>
<dbReference type="GO" id="GO:0000150">
    <property type="term" value="F:DNA strand exchange activity"/>
    <property type="evidence" value="ECO:0007669"/>
    <property type="project" value="InterPro"/>
</dbReference>
<dbReference type="OrthoDB" id="9804620at2"/>
<dbReference type="Pfam" id="PF00239">
    <property type="entry name" value="Resolvase"/>
    <property type="match status" value="1"/>
</dbReference>
<dbReference type="InterPro" id="IPR006119">
    <property type="entry name" value="Resolv_N"/>
</dbReference>
<dbReference type="HOGENOM" id="CLU_010686_18_2_9"/>
<dbReference type="PATRIC" id="fig|272562.8.peg.2448"/>
<evidence type="ECO:0000313" key="4">
    <source>
        <dbReference type="EMBL" id="AAK80204.1"/>
    </source>
</evidence>
<dbReference type="InterPro" id="IPR011109">
    <property type="entry name" value="DNA_bind_recombinase_dom"/>
</dbReference>
<dbReference type="Gene3D" id="3.40.50.1390">
    <property type="entry name" value="Resolvase, N-terminal catalytic domain"/>
    <property type="match status" value="1"/>
</dbReference>
<dbReference type="PANTHER" id="PTHR30461:SF23">
    <property type="entry name" value="DNA RECOMBINASE-RELATED"/>
    <property type="match status" value="1"/>
</dbReference>
<dbReference type="InterPro" id="IPR025827">
    <property type="entry name" value="Zn_ribbon_recom_dom"/>
</dbReference>
<dbReference type="InterPro" id="IPR050639">
    <property type="entry name" value="SSR_resolvase"/>
</dbReference>
<proteinExistence type="predicted"/>
<dbReference type="PROSITE" id="PS51737">
    <property type="entry name" value="RECOMBINASE_DNA_BIND"/>
    <property type="match status" value="1"/>
</dbReference>
<accession>Q97GW8</accession>
<dbReference type="GO" id="GO:0003677">
    <property type="term" value="F:DNA binding"/>
    <property type="evidence" value="ECO:0007669"/>
    <property type="project" value="InterPro"/>
</dbReference>
<dbReference type="Pfam" id="PF13408">
    <property type="entry name" value="Zn_ribbon_recom"/>
    <property type="match status" value="1"/>
</dbReference>
<name>Q97GW8_CLOAB</name>
<dbReference type="EMBL" id="AE001437">
    <property type="protein sequence ID" value="AAK80204.1"/>
    <property type="molecule type" value="Genomic_DNA"/>
</dbReference>
<evidence type="ECO:0000259" key="2">
    <source>
        <dbReference type="PROSITE" id="PS51736"/>
    </source>
</evidence>
<evidence type="ECO:0000256" key="1">
    <source>
        <dbReference type="SAM" id="Coils"/>
    </source>
</evidence>
<dbReference type="RefSeq" id="WP_010965545.1">
    <property type="nucleotide sequence ID" value="NC_003030.1"/>
</dbReference>
<sequence length="523" mass="62468">MNVVGYVRLSRDEDKENYSSIITQKNIIEEYSKNKNWTVNRIYVDDNCSGYTFERPEFLKMMYEIKERKIDVIVAKDLSRIGRNNGKVLVFIDKLKEKGIRLILVEEATGGLDLLEDNYDILGIKTWYNEMYVKDISRKIRASMHLKQKKGKLIIGNIYGYKKIKVEDEVTLIVDEEIRPIIQLIFKYYIKGFGYKKICDLLNGNGYSTPSECMQKKHANNGRVFKNNVAHRWQAYMINRIIKNDIYIGILRTKKRQVKMIKGKEEKVPKEEQYVFENHHEAIITKEEFALAQEINLRRNRIKFSGKAKYNYIFRGFMQCGECGYAVVGCNLKAYPKIERGYNCRMYRRYGNKICSNHSVSEHEVLFFFKEFLRDIRRKYKEYILKINIDKKEDFMRSSLSKMQKQLYIEKEELRFILCKKIKDISREDNKQYKKIIEEAYVRMEKEKKKNILKLTQEIEKFNVENNLKCDNSLKNALQVFDNIIESENLKREDVERVLDKIIVYKNKHLEFRLKVNIDSIIK</sequence>
<keyword evidence="1" id="KW-0175">Coiled coil</keyword>
<dbReference type="SUPFAM" id="SSF53041">
    <property type="entry name" value="Resolvase-like"/>
    <property type="match status" value="1"/>
</dbReference>
<dbReference type="AlphaFoldDB" id="Q97GW8"/>
<gene>
    <name evidence="4" type="ordered locus">CA_C2247</name>
</gene>
<dbReference type="PANTHER" id="PTHR30461">
    <property type="entry name" value="DNA-INVERTASE FROM LAMBDOID PROPHAGE"/>
    <property type="match status" value="1"/>
</dbReference>
<reference evidence="4 5" key="1">
    <citation type="journal article" date="2001" name="J. Bacteriol.">
        <title>Genome sequence and comparative analysis of the solvent-producing bacterium Clostridium acetobutylicum.</title>
        <authorList>
            <person name="Nolling J."/>
            <person name="Breton G."/>
            <person name="Omelchenko M.V."/>
            <person name="Makarova K.S."/>
            <person name="Zeng Q."/>
            <person name="Gibson R."/>
            <person name="Lee H.M."/>
            <person name="Dubois J."/>
            <person name="Qiu D."/>
            <person name="Hitti J."/>
            <person name="Wolf Y.I."/>
            <person name="Tatusov R.L."/>
            <person name="Sabathe F."/>
            <person name="Doucette-Stamm L."/>
            <person name="Soucaille P."/>
            <person name="Daly M.J."/>
            <person name="Bennett G.N."/>
            <person name="Koonin E.V."/>
            <person name="Smith D.R."/>
        </authorList>
    </citation>
    <scope>NUCLEOTIDE SEQUENCE [LARGE SCALE GENOMIC DNA]</scope>
    <source>
        <strain evidence="5">ATCC 824 / DSM 792 / JCM 1419 / LMG 5710 / VKM B-1787</strain>
    </source>
</reference>
<dbReference type="SMART" id="SM00857">
    <property type="entry name" value="Resolvase"/>
    <property type="match status" value="1"/>
</dbReference>
<dbReference type="GeneID" id="44998726"/>
<dbReference type="eggNOG" id="COG1961">
    <property type="taxonomic scope" value="Bacteria"/>
</dbReference>
<feature type="coiled-coil region" evidence="1">
    <location>
        <begin position="430"/>
        <end position="465"/>
    </location>
</feature>
<evidence type="ECO:0000313" key="5">
    <source>
        <dbReference type="Proteomes" id="UP000000814"/>
    </source>
</evidence>
<dbReference type="Pfam" id="PF07508">
    <property type="entry name" value="Recombinase"/>
    <property type="match status" value="1"/>
</dbReference>
<keyword evidence="5" id="KW-1185">Reference proteome</keyword>
<feature type="domain" description="Recombinase" evidence="3">
    <location>
        <begin position="158"/>
        <end position="302"/>
    </location>
</feature>
<evidence type="ECO:0000259" key="3">
    <source>
        <dbReference type="PROSITE" id="PS51737"/>
    </source>
</evidence>
<dbReference type="STRING" id="272562.CA_C2247"/>
<dbReference type="Proteomes" id="UP000000814">
    <property type="component" value="Chromosome"/>
</dbReference>
<dbReference type="Gene3D" id="3.90.1750.20">
    <property type="entry name" value="Putative Large Serine Recombinase, Chain B, Domain 2"/>
    <property type="match status" value="1"/>
</dbReference>
<feature type="domain" description="Resolvase/invertase-type recombinase catalytic" evidence="2">
    <location>
        <begin position="2"/>
        <end position="151"/>
    </location>
</feature>
<protein>
    <submittedName>
        <fullName evidence="4">Site-specific recombinase, DNA invertase Pin homolog</fullName>
    </submittedName>
</protein>